<name>A0A1N6EB52_9BURK</name>
<organism evidence="1 2">
    <name type="scientific">Paraburkholderia phenazinium</name>
    <dbReference type="NCBI Taxonomy" id="60549"/>
    <lineage>
        <taxon>Bacteria</taxon>
        <taxon>Pseudomonadati</taxon>
        <taxon>Pseudomonadota</taxon>
        <taxon>Betaproteobacteria</taxon>
        <taxon>Burkholderiales</taxon>
        <taxon>Burkholderiaceae</taxon>
        <taxon>Paraburkholderia</taxon>
    </lineage>
</organism>
<protein>
    <submittedName>
        <fullName evidence="1">Uncharacterized protein</fullName>
    </submittedName>
</protein>
<gene>
    <name evidence="1" type="ORF">SAMN05444168_0399</name>
</gene>
<reference evidence="1 2" key="1">
    <citation type="submission" date="2016-11" db="EMBL/GenBank/DDBJ databases">
        <authorList>
            <person name="Jaros S."/>
            <person name="Januszkiewicz K."/>
            <person name="Wedrychowicz H."/>
        </authorList>
    </citation>
    <scope>NUCLEOTIDE SEQUENCE [LARGE SCALE GENOMIC DNA]</scope>
    <source>
        <strain evidence="1 2">GAS86</strain>
    </source>
</reference>
<dbReference type="RefSeq" id="WP_074262746.1">
    <property type="nucleotide sequence ID" value="NZ_FSRM01000001.1"/>
</dbReference>
<proteinExistence type="predicted"/>
<dbReference type="EMBL" id="FSRM01000001">
    <property type="protein sequence ID" value="SIN80262.1"/>
    <property type="molecule type" value="Genomic_DNA"/>
</dbReference>
<evidence type="ECO:0000313" key="2">
    <source>
        <dbReference type="Proteomes" id="UP000184693"/>
    </source>
</evidence>
<dbReference type="Proteomes" id="UP000184693">
    <property type="component" value="Unassembled WGS sequence"/>
</dbReference>
<dbReference type="AlphaFoldDB" id="A0A1N6EB52"/>
<evidence type="ECO:0000313" key="1">
    <source>
        <dbReference type="EMBL" id="SIN80262.1"/>
    </source>
</evidence>
<accession>A0A1N6EB52</accession>
<sequence length="91" mass="10468">MRAACEQSLRFLVEKWLAPAPSNPIRVTEFSRTRAGGRRYVRVETALAEGDRSLFFFRHDDGCWCVFPPTADNRKAAQENLAERFGFAQSW</sequence>
<dbReference type="OrthoDB" id="8926609at2"/>